<name>A0AAN6TNV0_9PEZI</name>
<organism evidence="2 3">
    <name type="scientific">Canariomyces notabilis</name>
    <dbReference type="NCBI Taxonomy" id="2074819"/>
    <lineage>
        <taxon>Eukaryota</taxon>
        <taxon>Fungi</taxon>
        <taxon>Dikarya</taxon>
        <taxon>Ascomycota</taxon>
        <taxon>Pezizomycotina</taxon>
        <taxon>Sordariomycetes</taxon>
        <taxon>Sordariomycetidae</taxon>
        <taxon>Sordariales</taxon>
        <taxon>Chaetomiaceae</taxon>
        <taxon>Canariomyces</taxon>
    </lineage>
</organism>
<feature type="non-terminal residue" evidence="2">
    <location>
        <position position="170"/>
    </location>
</feature>
<dbReference type="AlphaFoldDB" id="A0AAN6TNV0"/>
<dbReference type="EMBL" id="MU853332">
    <property type="protein sequence ID" value="KAK4117918.1"/>
    <property type="molecule type" value="Genomic_DNA"/>
</dbReference>
<dbReference type="Proteomes" id="UP001302812">
    <property type="component" value="Unassembled WGS sequence"/>
</dbReference>
<keyword evidence="3" id="KW-1185">Reference proteome</keyword>
<reference evidence="2" key="2">
    <citation type="submission" date="2023-05" db="EMBL/GenBank/DDBJ databases">
        <authorList>
            <consortium name="Lawrence Berkeley National Laboratory"/>
            <person name="Steindorff A."/>
            <person name="Hensen N."/>
            <person name="Bonometti L."/>
            <person name="Westerberg I."/>
            <person name="Brannstrom I.O."/>
            <person name="Guillou S."/>
            <person name="Cros-Aarteil S."/>
            <person name="Calhoun S."/>
            <person name="Haridas S."/>
            <person name="Kuo A."/>
            <person name="Mondo S."/>
            <person name="Pangilinan J."/>
            <person name="Riley R."/>
            <person name="Labutti K."/>
            <person name="Andreopoulos B."/>
            <person name="Lipzen A."/>
            <person name="Chen C."/>
            <person name="Yanf M."/>
            <person name="Daum C."/>
            <person name="Ng V."/>
            <person name="Clum A."/>
            <person name="Ohm R."/>
            <person name="Martin F."/>
            <person name="Silar P."/>
            <person name="Natvig D."/>
            <person name="Lalanne C."/>
            <person name="Gautier V."/>
            <person name="Ament-Velasquez S.L."/>
            <person name="Kruys A."/>
            <person name="Hutchinson M.I."/>
            <person name="Powell A.J."/>
            <person name="Barry K."/>
            <person name="Miller A.N."/>
            <person name="Grigoriev I.V."/>
            <person name="Debuchy R."/>
            <person name="Gladieux P."/>
            <person name="Thoren M.H."/>
            <person name="Johannesson H."/>
        </authorList>
    </citation>
    <scope>NUCLEOTIDE SEQUENCE</scope>
    <source>
        <strain evidence="2">CBS 508.74</strain>
    </source>
</reference>
<evidence type="ECO:0000313" key="2">
    <source>
        <dbReference type="EMBL" id="KAK4117918.1"/>
    </source>
</evidence>
<feature type="region of interest" description="Disordered" evidence="1">
    <location>
        <begin position="44"/>
        <end position="71"/>
    </location>
</feature>
<dbReference type="RefSeq" id="XP_064675488.1">
    <property type="nucleotide sequence ID" value="XM_064810468.1"/>
</dbReference>
<gene>
    <name evidence="2" type="ORF">N656DRAFT_674183</name>
</gene>
<sequence>ILGSAIIPWQRPERCGEPMLMQFAANHPLDDPVYDAAIHTCTRNRDGGVAPSTPKPASQDRKRSPQLHTSPLDMMAHACKSAGSPTDPSVQVFTKGSSTGGGDGQVPDQEASVLLQGITAFFGVPENCIENCMFARLNLALAGVFVGKKLGKHTVESVLQPLAEHLRSGG</sequence>
<feature type="non-terminal residue" evidence="2">
    <location>
        <position position="1"/>
    </location>
</feature>
<proteinExistence type="predicted"/>
<accession>A0AAN6TNV0</accession>
<protein>
    <submittedName>
        <fullName evidence="2">Uncharacterized protein</fullName>
    </submittedName>
</protein>
<dbReference type="GeneID" id="89934593"/>
<reference evidence="2" key="1">
    <citation type="journal article" date="2023" name="Mol. Phylogenet. Evol.">
        <title>Genome-scale phylogeny and comparative genomics of the fungal order Sordariales.</title>
        <authorList>
            <person name="Hensen N."/>
            <person name="Bonometti L."/>
            <person name="Westerberg I."/>
            <person name="Brannstrom I.O."/>
            <person name="Guillou S."/>
            <person name="Cros-Aarteil S."/>
            <person name="Calhoun S."/>
            <person name="Haridas S."/>
            <person name="Kuo A."/>
            <person name="Mondo S."/>
            <person name="Pangilinan J."/>
            <person name="Riley R."/>
            <person name="LaButti K."/>
            <person name="Andreopoulos B."/>
            <person name="Lipzen A."/>
            <person name="Chen C."/>
            <person name="Yan M."/>
            <person name="Daum C."/>
            <person name="Ng V."/>
            <person name="Clum A."/>
            <person name="Steindorff A."/>
            <person name="Ohm R.A."/>
            <person name="Martin F."/>
            <person name="Silar P."/>
            <person name="Natvig D.O."/>
            <person name="Lalanne C."/>
            <person name="Gautier V."/>
            <person name="Ament-Velasquez S.L."/>
            <person name="Kruys A."/>
            <person name="Hutchinson M.I."/>
            <person name="Powell A.J."/>
            <person name="Barry K."/>
            <person name="Miller A.N."/>
            <person name="Grigoriev I.V."/>
            <person name="Debuchy R."/>
            <person name="Gladieux P."/>
            <person name="Hiltunen Thoren M."/>
            <person name="Johannesson H."/>
        </authorList>
    </citation>
    <scope>NUCLEOTIDE SEQUENCE</scope>
    <source>
        <strain evidence="2">CBS 508.74</strain>
    </source>
</reference>
<evidence type="ECO:0000313" key="3">
    <source>
        <dbReference type="Proteomes" id="UP001302812"/>
    </source>
</evidence>
<evidence type="ECO:0000256" key="1">
    <source>
        <dbReference type="SAM" id="MobiDB-lite"/>
    </source>
</evidence>
<comment type="caution">
    <text evidence="2">The sequence shown here is derived from an EMBL/GenBank/DDBJ whole genome shotgun (WGS) entry which is preliminary data.</text>
</comment>